<dbReference type="eggNOG" id="arCOG10705">
    <property type="taxonomic scope" value="Archaea"/>
</dbReference>
<feature type="region of interest" description="Disordered" evidence="1">
    <location>
        <begin position="1"/>
        <end position="24"/>
    </location>
</feature>
<protein>
    <submittedName>
        <fullName evidence="3">Uncharacterized protein</fullName>
    </submittedName>
</protein>
<comment type="caution">
    <text evidence="3">The sequence shown here is derived from an EMBL/GenBank/DDBJ whole genome shotgun (WGS) entry which is preliminary data.</text>
</comment>
<proteinExistence type="predicted"/>
<accession>M0M1F9</accession>
<feature type="region of interest" description="Disordered" evidence="1">
    <location>
        <begin position="83"/>
        <end position="162"/>
    </location>
</feature>
<feature type="transmembrane region" description="Helical" evidence="2">
    <location>
        <begin position="34"/>
        <end position="53"/>
    </location>
</feature>
<evidence type="ECO:0000256" key="2">
    <source>
        <dbReference type="SAM" id="Phobius"/>
    </source>
</evidence>
<feature type="compositionally biased region" description="Basic and acidic residues" evidence="1">
    <location>
        <begin position="91"/>
        <end position="106"/>
    </location>
</feature>
<name>M0M1F9_9EURY</name>
<keyword evidence="2" id="KW-0472">Membrane</keyword>
<keyword evidence="4" id="KW-1185">Reference proteome</keyword>
<dbReference type="OrthoDB" id="306439at2157"/>
<feature type="compositionally biased region" description="Basic and acidic residues" evidence="1">
    <location>
        <begin position="137"/>
        <end position="162"/>
    </location>
</feature>
<evidence type="ECO:0000256" key="1">
    <source>
        <dbReference type="SAM" id="MobiDB-lite"/>
    </source>
</evidence>
<reference evidence="3 4" key="1">
    <citation type="journal article" date="2014" name="PLoS Genet.">
        <title>Phylogenetically driven sequencing of extremely halophilic archaea reveals strategies for static and dynamic osmo-response.</title>
        <authorList>
            <person name="Becker E.A."/>
            <person name="Seitzer P.M."/>
            <person name="Tritt A."/>
            <person name="Larsen D."/>
            <person name="Krusor M."/>
            <person name="Yao A.I."/>
            <person name="Wu D."/>
            <person name="Madern D."/>
            <person name="Eisen J.A."/>
            <person name="Darling A.E."/>
            <person name="Facciotti M.T."/>
        </authorList>
    </citation>
    <scope>NUCLEOTIDE SEQUENCE [LARGE SCALE GENOMIC DNA]</scope>
    <source>
        <strain evidence="3 4">JCM 10879</strain>
    </source>
</reference>
<keyword evidence="2" id="KW-0812">Transmembrane</keyword>
<dbReference type="RefSeq" id="WP_006672977.1">
    <property type="nucleotide sequence ID" value="NZ_AOMA01000099.1"/>
</dbReference>
<feature type="transmembrane region" description="Helical" evidence="2">
    <location>
        <begin position="59"/>
        <end position="80"/>
    </location>
</feature>
<keyword evidence="2" id="KW-1133">Transmembrane helix</keyword>
<dbReference type="Proteomes" id="UP000011607">
    <property type="component" value="Unassembled WGS sequence"/>
</dbReference>
<organism evidence="3 4">
    <name type="scientific">Halobiforma nitratireducens JCM 10879</name>
    <dbReference type="NCBI Taxonomy" id="1227454"/>
    <lineage>
        <taxon>Archaea</taxon>
        <taxon>Methanobacteriati</taxon>
        <taxon>Methanobacteriota</taxon>
        <taxon>Stenosarchaea group</taxon>
        <taxon>Halobacteria</taxon>
        <taxon>Halobacteriales</taxon>
        <taxon>Natrialbaceae</taxon>
        <taxon>Halobiforma</taxon>
    </lineage>
</organism>
<evidence type="ECO:0000313" key="4">
    <source>
        <dbReference type="Proteomes" id="UP000011607"/>
    </source>
</evidence>
<dbReference type="AlphaFoldDB" id="M0M1F9"/>
<dbReference type="EMBL" id="AOMA01000099">
    <property type="protein sequence ID" value="EMA38235.1"/>
    <property type="molecule type" value="Genomic_DNA"/>
</dbReference>
<gene>
    <name evidence="3" type="ORF">C446_10310</name>
</gene>
<sequence>MGSSPSGGESDPRSEPGSAADAERSLSRSLASPLLWPLVVGAALVVLASSLVFHTSAMLTPAGAVGTMTVFVVLAVVLVLQAPAGETDAGTEDRVGDSADGPRSEPDPDADDSDVWNAIPSGQYERRHAEPGGLSRSEQETTLRDVQERADDLESVDDPPRN</sequence>
<evidence type="ECO:0000313" key="3">
    <source>
        <dbReference type="EMBL" id="EMA38235.1"/>
    </source>
</evidence>